<keyword evidence="1" id="KW-0472">Membrane</keyword>
<name>A0ABX0J3S4_9BACL</name>
<feature type="transmembrane region" description="Helical" evidence="1">
    <location>
        <begin position="6"/>
        <end position="24"/>
    </location>
</feature>
<comment type="caution">
    <text evidence="2">The sequence shown here is derived from an EMBL/GenBank/DDBJ whole genome shotgun (WGS) entry which is preliminary data.</text>
</comment>
<proteinExistence type="predicted"/>
<keyword evidence="1" id="KW-1133">Transmembrane helix</keyword>
<feature type="transmembrane region" description="Helical" evidence="1">
    <location>
        <begin position="90"/>
        <end position="109"/>
    </location>
</feature>
<reference evidence="2" key="1">
    <citation type="submission" date="2020-03" db="EMBL/GenBank/DDBJ databases">
        <title>Draft sequencing of Paenibacilllus sp. S3N08.</title>
        <authorList>
            <person name="Kim D.-U."/>
        </authorList>
    </citation>
    <scope>NUCLEOTIDE SEQUENCE</scope>
    <source>
        <strain evidence="2">S3N08</strain>
    </source>
</reference>
<feature type="transmembrane region" description="Helical" evidence="1">
    <location>
        <begin position="31"/>
        <end position="52"/>
    </location>
</feature>
<keyword evidence="3" id="KW-1185">Reference proteome</keyword>
<gene>
    <name evidence="2" type="primary">spoIIGA</name>
    <name evidence="2" type="ORF">G9U52_02230</name>
</gene>
<sequence length="313" mass="35834">MIVYVDLIFLVNFLIDGLLLYMTARTRKIPVVWWRLLIGSGIGAIYVVFMFIPALSFLFTFIVKLCFALIMIAISFGIVSLQHFLRNMGIFYLINFVAAGGILAIHYFWQSSNEVWNGIAISQSGGITHELRFGLIFISLALVTVIWFYKHVFQSAKQREELTSFFANVQIDIGMVRLSCIGLIDTGNQLYDPLTRTPVMIIEASQYEAYVPKAWMQKIRDSQVDQILAGMGQDHEQDHEMESFIWQDRLRLVPYRGINKATQFMLAIKPDRVTISHQNRCMESHKVWIGLDGGKLSSDNSYQAIIHPKLLQP</sequence>
<dbReference type="NCBIfam" id="TIGR02854">
    <property type="entry name" value="spore_II_GA"/>
    <property type="match status" value="1"/>
</dbReference>
<organism evidence="2 3">
    <name type="scientific">Paenibacillus agricola</name>
    <dbReference type="NCBI Taxonomy" id="2716264"/>
    <lineage>
        <taxon>Bacteria</taxon>
        <taxon>Bacillati</taxon>
        <taxon>Bacillota</taxon>
        <taxon>Bacilli</taxon>
        <taxon>Bacillales</taxon>
        <taxon>Paenibacillaceae</taxon>
        <taxon>Paenibacillus</taxon>
    </lineage>
</organism>
<keyword evidence="1" id="KW-0812">Transmembrane</keyword>
<evidence type="ECO:0000256" key="1">
    <source>
        <dbReference type="SAM" id="Phobius"/>
    </source>
</evidence>
<accession>A0ABX0J3S4</accession>
<dbReference type="EMBL" id="JAAOIW010000001">
    <property type="protein sequence ID" value="NHN28644.1"/>
    <property type="molecule type" value="Genomic_DNA"/>
</dbReference>
<dbReference type="InterPro" id="IPR005081">
    <property type="entry name" value="SpoIIGA"/>
</dbReference>
<feature type="transmembrane region" description="Helical" evidence="1">
    <location>
        <begin position="129"/>
        <end position="149"/>
    </location>
</feature>
<dbReference type="Pfam" id="PF03419">
    <property type="entry name" value="Peptidase_U4"/>
    <property type="match status" value="1"/>
</dbReference>
<evidence type="ECO:0000313" key="3">
    <source>
        <dbReference type="Proteomes" id="UP001165962"/>
    </source>
</evidence>
<evidence type="ECO:0000313" key="2">
    <source>
        <dbReference type="EMBL" id="NHN28644.1"/>
    </source>
</evidence>
<dbReference type="Proteomes" id="UP001165962">
    <property type="component" value="Unassembled WGS sequence"/>
</dbReference>
<protein>
    <submittedName>
        <fullName evidence="2">Sigma-E processing peptidase SpoIIGA</fullName>
    </submittedName>
</protein>
<feature type="transmembrane region" description="Helical" evidence="1">
    <location>
        <begin position="58"/>
        <end position="78"/>
    </location>
</feature>
<dbReference type="PIRSF" id="PIRSF018571">
    <property type="entry name" value="SpoIIGA"/>
    <property type="match status" value="1"/>
</dbReference>